<dbReference type="Gene3D" id="2.130.10.10">
    <property type="entry name" value="YVTN repeat-like/Quinoprotein amine dehydrogenase"/>
    <property type="match status" value="1"/>
</dbReference>
<evidence type="ECO:0000259" key="2">
    <source>
        <dbReference type="PROSITE" id="PS51004"/>
    </source>
</evidence>
<feature type="domain" description="Sema" evidence="2">
    <location>
        <begin position="1"/>
        <end position="127"/>
    </location>
</feature>
<evidence type="ECO:0000313" key="4">
    <source>
        <dbReference type="Proteomes" id="UP001234178"/>
    </source>
</evidence>
<sequence length="158" mass="17230">MLLRTRFNSRFSCDYSLNCTTGNIHNFCEVGLKIAGIVPIYSPPALTYSRTLLTSVAVSATEQHTVAFLGTSDGHLKKILLESGGRATEFEELPVDAGSTLLPDMMVDPNGEHVYTISTLKSTRDTVALIPEMHPPCSNLSFAQLFVPRAVILNMVTI</sequence>
<evidence type="ECO:0000313" key="3">
    <source>
        <dbReference type="EMBL" id="KAK4028956.1"/>
    </source>
</evidence>
<dbReference type="InterPro" id="IPR015943">
    <property type="entry name" value="WD40/YVTN_repeat-like_dom_sf"/>
</dbReference>
<evidence type="ECO:0000256" key="1">
    <source>
        <dbReference type="PROSITE-ProRule" id="PRU00352"/>
    </source>
</evidence>
<reference evidence="3 4" key="1">
    <citation type="journal article" date="2023" name="Nucleic Acids Res.">
        <title>The hologenome of Daphnia magna reveals possible DNA methylation and microbiome-mediated evolution of the host genome.</title>
        <authorList>
            <person name="Chaturvedi A."/>
            <person name="Li X."/>
            <person name="Dhandapani V."/>
            <person name="Marshall H."/>
            <person name="Kissane S."/>
            <person name="Cuenca-Cambronero M."/>
            <person name="Asole G."/>
            <person name="Calvet F."/>
            <person name="Ruiz-Romero M."/>
            <person name="Marangio P."/>
            <person name="Guigo R."/>
            <person name="Rago D."/>
            <person name="Mirbahai L."/>
            <person name="Eastwood N."/>
            <person name="Colbourne J.K."/>
            <person name="Zhou J."/>
            <person name="Mallon E."/>
            <person name="Orsini L."/>
        </authorList>
    </citation>
    <scope>NUCLEOTIDE SEQUENCE [LARGE SCALE GENOMIC DNA]</scope>
    <source>
        <strain evidence="3">LRV0_1</strain>
    </source>
</reference>
<dbReference type="PROSITE" id="PS51004">
    <property type="entry name" value="SEMA"/>
    <property type="match status" value="1"/>
</dbReference>
<accession>A0ABR0AV09</accession>
<proteinExistence type="predicted"/>
<organism evidence="3 4">
    <name type="scientific">Daphnia magna</name>
    <dbReference type="NCBI Taxonomy" id="35525"/>
    <lineage>
        <taxon>Eukaryota</taxon>
        <taxon>Metazoa</taxon>
        <taxon>Ecdysozoa</taxon>
        <taxon>Arthropoda</taxon>
        <taxon>Crustacea</taxon>
        <taxon>Branchiopoda</taxon>
        <taxon>Diplostraca</taxon>
        <taxon>Cladocera</taxon>
        <taxon>Anomopoda</taxon>
        <taxon>Daphniidae</taxon>
        <taxon>Daphnia</taxon>
    </lineage>
</organism>
<gene>
    <name evidence="3" type="ORF">OUZ56_021974</name>
</gene>
<comment type="caution">
    <text evidence="1">Lacks conserved residue(s) required for the propagation of feature annotation.</text>
</comment>
<dbReference type="SUPFAM" id="SSF101912">
    <property type="entry name" value="Sema domain"/>
    <property type="match status" value="1"/>
</dbReference>
<dbReference type="InterPro" id="IPR001627">
    <property type="entry name" value="Semap_dom"/>
</dbReference>
<name>A0ABR0AV09_9CRUS</name>
<dbReference type="PANTHER" id="PTHR22625:SF44">
    <property type="entry name" value="PLEXIN-B"/>
    <property type="match status" value="1"/>
</dbReference>
<dbReference type="PANTHER" id="PTHR22625">
    <property type="entry name" value="PLEXIN"/>
    <property type="match status" value="1"/>
</dbReference>
<protein>
    <recommendedName>
        <fullName evidence="2">Sema domain-containing protein</fullName>
    </recommendedName>
</protein>
<comment type="caution">
    <text evidence="3">The sequence shown here is derived from an EMBL/GenBank/DDBJ whole genome shotgun (WGS) entry which is preliminary data.</text>
</comment>
<dbReference type="EMBL" id="JAOYFB010000039">
    <property type="protein sequence ID" value="KAK4028956.1"/>
    <property type="molecule type" value="Genomic_DNA"/>
</dbReference>
<dbReference type="Proteomes" id="UP001234178">
    <property type="component" value="Unassembled WGS sequence"/>
</dbReference>
<dbReference type="Pfam" id="PF01403">
    <property type="entry name" value="Sema"/>
    <property type="match status" value="1"/>
</dbReference>
<dbReference type="InterPro" id="IPR036352">
    <property type="entry name" value="Semap_dom_sf"/>
</dbReference>
<dbReference type="InterPro" id="IPR031148">
    <property type="entry name" value="Plexin"/>
</dbReference>
<keyword evidence="4" id="KW-1185">Reference proteome</keyword>